<accession>A0ABQ5MP81</accession>
<evidence type="ECO:0000256" key="1">
    <source>
        <dbReference type="SAM" id="MobiDB-lite"/>
    </source>
</evidence>
<reference evidence="3 4" key="1">
    <citation type="journal article" date="2023" name="Int. J. Syst. Evol. Microbiol.">
        <title>Arthrobacter mangrovi sp. nov., an actinobacterium isolated from the rhizosphere of a mangrove.</title>
        <authorList>
            <person name="Hamada M."/>
            <person name="Saitou S."/>
            <person name="Enomoto N."/>
            <person name="Nanri K."/>
            <person name="Hidaka K."/>
            <person name="Miura T."/>
            <person name="Tamura T."/>
        </authorList>
    </citation>
    <scope>NUCLEOTIDE SEQUENCE [LARGE SCALE GENOMIC DNA]</scope>
    <source>
        <strain evidence="3 4">NBRC 112813</strain>
    </source>
</reference>
<keyword evidence="4" id="KW-1185">Reference proteome</keyword>
<evidence type="ECO:0000256" key="2">
    <source>
        <dbReference type="SAM" id="Phobius"/>
    </source>
</evidence>
<protein>
    <submittedName>
        <fullName evidence="3">Uncharacterized protein</fullName>
    </submittedName>
</protein>
<organism evidence="3 4">
    <name type="scientific">Arthrobacter mangrovi</name>
    <dbReference type="NCBI Taxonomy" id="2966350"/>
    <lineage>
        <taxon>Bacteria</taxon>
        <taxon>Bacillati</taxon>
        <taxon>Actinomycetota</taxon>
        <taxon>Actinomycetes</taxon>
        <taxon>Micrococcales</taxon>
        <taxon>Micrococcaceae</taxon>
        <taxon>Arthrobacter</taxon>
    </lineage>
</organism>
<evidence type="ECO:0000313" key="4">
    <source>
        <dbReference type="Proteomes" id="UP001209654"/>
    </source>
</evidence>
<keyword evidence="2" id="KW-1133">Transmembrane helix</keyword>
<feature type="transmembrane region" description="Helical" evidence="2">
    <location>
        <begin position="133"/>
        <end position="153"/>
    </location>
</feature>
<gene>
    <name evidence="3" type="ORF">AHIS1636_02360</name>
</gene>
<proteinExistence type="predicted"/>
<feature type="transmembrane region" description="Helical" evidence="2">
    <location>
        <begin position="159"/>
        <end position="182"/>
    </location>
</feature>
<keyword evidence="2" id="KW-0472">Membrane</keyword>
<comment type="caution">
    <text evidence="3">The sequence shown here is derived from an EMBL/GenBank/DDBJ whole genome shotgun (WGS) entry which is preliminary data.</text>
</comment>
<feature type="compositionally biased region" description="Polar residues" evidence="1">
    <location>
        <begin position="30"/>
        <end position="39"/>
    </location>
</feature>
<keyword evidence="2" id="KW-0812">Transmembrane</keyword>
<evidence type="ECO:0000313" key="3">
    <source>
        <dbReference type="EMBL" id="GLB65797.1"/>
    </source>
</evidence>
<name>A0ABQ5MP81_9MICC</name>
<dbReference type="Proteomes" id="UP001209654">
    <property type="component" value="Unassembled WGS sequence"/>
</dbReference>
<dbReference type="EMBL" id="BRVS01000001">
    <property type="protein sequence ID" value="GLB65797.1"/>
    <property type="molecule type" value="Genomic_DNA"/>
</dbReference>
<feature type="region of interest" description="Disordered" evidence="1">
    <location>
        <begin position="19"/>
        <end position="41"/>
    </location>
</feature>
<sequence length="249" mass="27586">MCLTGSSIAVYQLKDGSPRYGVRTQHQDSEQLQPASQRGNPEAVAREAGQLGLHHLAAAADHRLTRKWADQDDELLVRLREAHPAELQEAEQIVNAKLGKPKRWLLKARSNYTRGLAPVIARRQEAGMLSRAMFLRLFLIVLLIVPSVLAVSFAVPLLYLVFIGIASILLAMYLGGVVTEWLRLPVQPGIRSGWLKELRQDIVDATLLAVLENKRAIVDSQTSAAARRGWKHIRFVAAQVDRIDQGPGA</sequence>